<evidence type="ECO:0000313" key="1">
    <source>
        <dbReference type="Proteomes" id="UP000189701"/>
    </source>
</evidence>
<dbReference type="PANTHER" id="PTHR19446">
    <property type="entry name" value="REVERSE TRANSCRIPTASES"/>
    <property type="match status" value="1"/>
</dbReference>
<accession>A0A1U7YIL9</accession>
<sequence length="338" mass="39548">MDLEVKRVRKKRVVYNQPKIKCGALTKAKAQGLRETLLAMGAWRSSGDVSSMWTMIANCIREVAREVLGVSKCYSGGHKGDWWWNEEVQGKVEAKKEAYLKLVGSTDKEEQRTCMERYKLARKEAKLAVMTAKTASFERLYEDIGGKRGDKNMYKLAKIRERKAWDLDQVWCIKDEDSRVLVEEAEDRNIVLGELENSRSQRDFRFCRRIRSKKDGGQYGKKMPDEWWWSLMIPLYKNKGDIQDCNNYMYRKRKKNLHMVSIDLEKTYAKVSREVLWRFMEVSGAPVAYIIVIKDMYKGVKTRIRTVKRDLNHFPVEMGCIRDQLLAHFFALALEALT</sequence>
<reference evidence="2" key="2">
    <citation type="submission" date="2025-08" db="UniProtKB">
        <authorList>
            <consortium name="RefSeq"/>
        </authorList>
    </citation>
    <scope>IDENTIFICATION</scope>
    <source>
        <tissue evidence="2">Leaf</tissue>
    </source>
</reference>
<reference evidence="1" key="1">
    <citation type="journal article" date="2013" name="Genome Biol.">
        <title>Reference genomes and transcriptomes of Nicotiana sylvestris and Nicotiana tomentosiformis.</title>
        <authorList>
            <person name="Sierro N."/>
            <person name="Battey J.N."/>
            <person name="Ouadi S."/>
            <person name="Bovet L."/>
            <person name="Goepfert S."/>
            <person name="Bakaher N."/>
            <person name="Peitsch M.C."/>
            <person name="Ivanov N.V."/>
        </authorList>
    </citation>
    <scope>NUCLEOTIDE SEQUENCE [LARGE SCALE GENOMIC DNA]</scope>
</reference>
<name>A0A1U7YIL9_NICSY</name>
<evidence type="ECO:0000313" key="2">
    <source>
        <dbReference type="RefSeq" id="XP_009798665.1"/>
    </source>
</evidence>
<organism evidence="1 2">
    <name type="scientific">Nicotiana sylvestris</name>
    <name type="common">Wood tobacco</name>
    <name type="synonym">South American tobacco</name>
    <dbReference type="NCBI Taxonomy" id="4096"/>
    <lineage>
        <taxon>Eukaryota</taxon>
        <taxon>Viridiplantae</taxon>
        <taxon>Streptophyta</taxon>
        <taxon>Embryophyta</taxon>
        <taxon>Tracheophyta</taxon>
        <taxon>Spermatophyta</taxon>
        <taxon>Magnoliopsida</taxon>
        <taxon>eudicotyledons</taxon>
        <taxon>Gunneridae</taxon>
        <taxon>Pentapetalae</taxon>
        <taxon>asterids</taxon>
        <taxon>lamiids</taxon>
        <taxon>Solanales</taxon>
        <taxon>Solanaceae</taxon>
        <taxon>Nicotianoideae</taxon>
        <taxon>Nicotianeae</taxon>
        <taxon>Nicotiana</taxon>
    </lineage>
</organism>
<gene>
    <name evidence="2" type="primary">LOC104244858</name>
</gene>
<proteinExistence type="predicted"/>
<keyword evidence="1" id="KW-1185">Reference proteome</keyword>
<dbReference type="Proteomes" id="UP000189701">
    <property type="component" value="Unplaced"/>
</dbReference>
<dbReference type="STRING" id="4096.A0A1U7YIL9"/>
<protein>
    <submittedName>
        <fullName evidence="2">Uncharacterized protein LOC104244858</fullName>
    </submittedName>
</protein>
<dbReference type="RefSeq" id="XP_009798665.1">
    <property type="nucleotide sequence ID" value="XM_009800363.1"/>
</dbReference>
<dbReference type="AlphaFoldDB" id="A0A1U7YIL9"/>